<feature type="transmembrane region" description="Helical" evidence="6">
    <location>
        <begin position="429"/>
        <end position="450"/>
    </location>
</feature>
<feature type="transmembrane region" description="Helical" evidence="6">
    <location>
        <begin position="456"/>
        <end position="474"/>
    </location>
</feature>
<protein>
    <submittedName>
        <fullName evidence="8">Amino acid transporter</fullName>
    </submittedName>
</protein>
<evidence type="ECO:0000256" key="4">
    <source>
        <dbReference type="ARBA" id="ARBA00022989"/>
    </source>
</evidence>
<proteinExistence type="predicted"/>
<dbReference type="Gene3D" id="1.20.1740.10">
    <property type="entry name" value="Amino acid/polyamine transporter I"/>
    <property type="match status" value="1"/>
</dbReference>
<feature type="transmembrane region" description="Helical" evidence="6">
    <location>
        <begin position="384"/>
        <end position="409"/>
    </location>
</feature>
<comment type="subcellular location">
    <subcellularLocation>
        <location evidence="1">Membrane</location>
        <topology evidence="1">Multi-pass membrane protein</topology>
    </subcellularLocation>
</comment>
<dbReference type="PANTHER" id="PTHR43495:SF5">
    <property type="entry name" value="GAMMA-AMINOBUTYRIC ACID PERMEASE"/>
    <property type="match status" value="1"/>
</dbReference>
<evidence type="ECO:0000313" key="9">
    <source>
        <dbReference type="Proteomes" id="UP000093858"/>
    </source>
</evidence>
<comment type="caution">
    <text evidence="8">The sequence shown here is derived from an EMBL/GenBank/DDBJ whole genome shotgun (WGS) entry which is preliminary data.</text>
</comment>
<dbReference type="FunFam" id="1.20.1740.10:FF:000001">
    <property type="entry name" value="Amino acid permease"/>
    <property type="match status" value="1"/>
</dbReference>
<sequence>MWVSPYAVDAMRALDELPPARFQRTMQVRHLVMLSLGGVIGTGLFFNTGYIIGTSGAFGTVAAYLIGALVVYLVMLCLGELSVAMPETGAFHVYAARYLGPATGFAVAWLYWLTWTVALGSSLTAAAFCMQYWFPRSPVWGWCLLFGALIFGLNMFSSRWFAESEFWFALVKVLAILAFIVFGGAAVVGWLPYADGSPAPGWRYLLGPVPLTHASLSDRLFPNGVLPILMTMVAVNFAFSGTELIGIAAGETEHPQRAIPIAIRTTMARLLIFFIGTVLVLAASLPMQQASVVQSPFVTVFEKIGLPYAAGVLNVVILTAILSAANSGLYASARMLWSLAEQRTLPRAFARLTRRGIPLVALCFSMLGGLLALLTGVVAADTVFVAISAISGFAVVAVWLSICASHYAFRRAYLRSGAPLAALHYRAPWFPLTPILGFALCLLACICLAFDPAQRIALWCGLPFVAACYAGYFLTQRWRPSHVENGTDHAP</sequence>
<dbReference type="PROSITE" id="PS00218">
    <property type="entry name" value="AMINO_ACID_PERMEASE_1"/>
    <property type="match status" value="1"/>
</dbReference>
<dbReference type="InterPro" id="IPR004840">
    <property type="entry name" value="Amino_acid_permease_CS"/>
</dbReference>
<dbReference type="Proteomes" id="UP000093858">
    <property type="component" value="Unassembled WGS sequence"/>
</dbReference>
<feature type="transmembrane region" description="Helical" evidence="6">
    <location>
        <begin position="31"/>
        <end position="52"/>
    </location>
</feature>
<gene>
    <name evidence="8" type="ORF">A6R73_19025</name>
</gene>
<keyword evidence="5 6" id="KW-0472">Membrane</keyword>
<evidence type="ECO:0000256" key="3">
    <source>
        <dbReference type="ARBA" id="ARBA00022692"/>
    </source>
</evidence>
<reference evidence="8 9" key="1">
    <citation type="submission" date="2016-04" db="EMBL/GenBank/DDBJ databases">
        <title>Xanthomonas translucens phylogeny.</title>
        <authorList>
            <person name="Langlois P."/>
        </authorList>
    </citation>
    <scope>NUCLEOTIDE SEQUENCE [LARGE SCALE GENOMIC DNA]</scope>
    <source>
        <strain evidence="8 9">B99</strain>
    </source>
</reference>
<evidence type="ECO:0000256" key="6">
    <source>
        <dbReference type="SAM" id="Phobius"/>
    </source>
</evidence>
<dbReference type="PANTHER" id="PTHR43495">
    <property type="entry name" value="GABA PERMEASE"/>
    <property type="match status" value="1"/>
</dbReference>
<dbReference type="AlphaFoldDB" id="A0A199P1B1"/>
<feature type="transmembrane region" description="Helical" evidence="6">
    <location>
        <begin position="270"/>
        <end position="288"/>
    </location>
</feature>
<evidence type="ECO:0000259" key="7">
    <source>
        <dbReference type="Pfam" id="PF00324"/>
    </source>
</evidence>
<dbReference type="GO" id="GO:0055085">
    <property type="term" value="P:transmembrane transport"/>
    <property type="evidence" value="ECO:0007669"/>
    <property type="project" value="InterPro"/>
</dbReference>
<feature type="transmembrane region" description="Helical" evidence="6">
    <location>
        <begin position="225"/>
        <end position="249"/>
    </location>
</feature>
<evidence type="ECO:0000256" key="5">
    <source>
        <dbReference type="ARBA" id="ARBA00023136"/>
    </source>
</evidence>
<evidence type="ECO:0000313" key="8">
    <source>
        <dbReference type="EMBL" id="OAX54776.1"/>
    </source>
</evidence>
<accession>A0A199P1B1</accession>
<feature type="transmembrane region" description="Helical" evidence="6">
    <location>
        <begin position="58"/>
        <end position="78"/>
    </location>
</feature>
<feature type="transmembrane region" description="Helical" evidence="6">
    <location>
        <begin position="308"/>
        <end position="337"/>
    </location>
</feature>
<dbReference type="GO" id="GO:0016020">
    <property type="term" value="C:membrane"/>
    <property type="evidence" value="ECO:0007669"/>
    <property type="project" value="UniProtKB-SubCell"/>
</dbReference>
<keyword evidence="2" id="KW-0813">Transport</keyword>
<evidence type="ECO:0000256" key="2">
    <source>
        <dbReference type="ARBA" id="ARBA00022448"/>
    </source>
</evidence>
<feature type="transmembrane region" description="Helical" evidence="6">
    <location>
        <begin position="169"/>
        <end position="193"/>
    </location>
</feature>
<keyword evidence="4 6" id="KW-1133">Transmembrane helix</keyword>
<dbReference type="PIRSF" id="PIRSF006060">
    <property type="entry name" value="AA_transporter"/>
    <property type="match status" value="1"/>
</dbReference>
<dbReference type="EMBL" id="LWSU01000219">
    <property type="protein sequence ID" value="OAX54776.1"/>
    <property type="molecule type" value="Genomic_DNA"/>
</dbReference>
<name>A0A199P1B1_9XANT</name>
<keyword evidence="3 6" id="KW-0812">Transmembrane</keyword>
<evidence type="ECO:0000256" key="1">
    <source>
        <dbReference type="ARBA" id="ARBA00004141"/>
    </source>
</evidence>
<dbReference type="NCBIfam" id="NF008484">
    <property type="entry name" value="PRK11387.1"/>
    <property type="match status" value="1"/>
</dbReference>
<dbReference type="GO" id="GO:0006865">
    <property type="term" value="P:amino acid transport"/>
    <property type="evidence" value="ECO:0007669"/>
    <property type="project" value="InterPro"/>
</dbReference>
<dbReference type="Pfam" id="PF00324">
    <property type="entry name" value="AA_permease"/>
    <property type="match status" value="1"/>
</dbReference>
<feature type="domain" description="Amino acid permease/ SLC12A" evidence="7">
    <location>
        <begin position="30"/>
        <end position="482"/>
    </location>
</feature>
<dbReference type="InterPro" id="IPR004841">
    <property type="entry name" value="AA-permease/SLC12A_dom"/>
</dbReference>
<feature type="transmembrane region" description="Helical" evidence="6">
    <location>
        <begin position="357"/>
        <end position="378"/>
    </location>
</feature>
<feature type="transmembrane region" description="Helical" evidence="6">
    <location>
        <begin position="139"/>
        <end position="157"/>
    </location>
</feature>
<organism evidence="8 9">
    <name type="scientific">Xanthomonas graminis pv. poae</name>
    <dbReference type="NCBI Taxonomy" id="227946"/>
    <lineage>
        <taxon>Bacteria</taxon>
        <taxon>Pseudomonadati</taxon>
        <taxon>Pseudomonadota</taxon>
        <taxon>Gammaproteobacteria</taxon>
        <taxon>Lysobacterales</taxon>
        <taxon>Lysobacteraceae</taxon>
        <taxon>Xanthomonas</taxon>
        <taxon>Xanthomonas translucens group</taxon>
        <taxon>Xanthomonas graminis</taxon>
    </lineage>
</organism>